<dbReference type="Gene3D" id="3.40.630.30">
    <property type="match status" value="1"/>
</dbReference>
<dbReference type="EMBL" id="CP067420">
    <property type="protein sequence ID" value="QQP91805.1"/>
    <property type="molecule type" value="Genomic_DNA"/>
</dbReference>
<dbReference type="Proteomes" id="UP000595197">
    <property type="component" value="Chromosome"/>
</dbReference>
<protein>
    <submittedName>
        <fullName evidence="2">GNAT family N-acetyltransferase</fullName>
    </submittedName>
</protein>
<dbReference type="PROSITE" id="PS51186">
    <property type="entry name" value="GNAT"/>
    <property type="match status" value="1"/>
</dbReference>
<dbReference type="InterPro" id="IPR016181">
    <property type="entry name" value="Acyl_CoA_acyltransferase"/>
</dbReference>
<organism evidence="2 3">
    <name type="scientific">Skermanella cutis</name>
    <dbReference type="NCBI Taxonomy" id="2775420"/>
    <lineage>
        <taxon>Bacteria</taxon>
        <taxon>Pseudomonadati</taxon>
        <taxon>Pseudomonadota</taxon>
        <taxon>Alphaproteobacteria</taxon>
        <taxon>Rhodospirillales</taxon>
        <taxon>Azospirillaceae</taxon>
        <taxon>Skermanella</taxon>
    </lineage>
</organism>
<sequence>MALIRPARPEDAAGIAEVHVASWRTTYPGMVPDSYLLGLSVPGYAQRWRRILADRSRIHGSFVAVEPPTGIVGFASCGTQRTAIEGYGGEFYALYLYDHAQGRGIGRHLMAAMATELINYGMNSAVVWVLANNPSRWFYERLGGCRLAEKIVGFAGADLTEAAYGWRDLAPLARLSADPPVR</sequence>
<accession>A0ABX7BDI4</accession>
<evidence type="ECO:0000313" key="3">
    <source>
        <dbReference type="Proteomes" id="UP000595197"/>
    </source>
</evidence>
<evidence type="ECO:0000313" key="2">
    <source>
        <dbReference type="EMBL" id="QQP91805.1"/>
    </source>
</evidence>
<dbReference type="InterPro" id="IPR013653">
    <property type="entry name" value="GCN5-like_dom"/>
</dbReference>
<feature type="domain" description="N-acetyltransferase" evidence="1">
    <location>
        <begin position="2"/>
        <end position="178"/>
    </location>
</feature>
<evidence type="ECO:0000259" key="1">
    <source>
        <dbReference type="PROSITE" id="PS51186"/>
    </source>
</evidence>
<gene>
    <name evidence="2" type="ORF">IGS68_11625</name>
</gene>
<reference evidence="2" key="1">
    <citation type="submission" date="2021-02" db="EMBL/GenBank/DDBJ databases">
        <title>Skermanella TT6 skin isolate.</title>
        <authorList>
            <person name="Lee K."/>
            <person name="Ganzorig M."/>
        </authorList>
    </citation>
    <scope>NUCLEOTIDE SEQUENCE</scope>
    <source>
        <strain evidence="2">TT6</strain>
    </source>
</reference>
<dbReference type="InterPro" id="IPR000182">
    <property type="entry name" value="GNAT_dom"/>
</dbReference>
<dbReference type="SUPFAM" id="SSF55729">
    <property type="entry name" value="Acyl-CoA N-acyltransferases (Nat)"/>
    <property type="match status" value="1"/>
</dbReference>
<name>A0ABX7BDI4_9PROT</name>
<dbReference type="Pfam" id="PF08445">
    <property type="entry name" value="FR47"/>
    <property type="match status" value="1"/>
</dbReference>
<dbReference type="RefSeq" id="WP_201080103.1">
    <property type="nucleotide sequence ID" value="NZ_CP067420.1"/>
</dbReference>
<dbReference type="CDD" id="cd04301">
    <property type="entry name" value="NAT_SF"/>
    <property type="match status" value="1"/>
</dbReference>
<keyword evidence="3" id="KW-1185">Reference proteome</keyword>
<proteinExistence type="predicted"/>